<gene>
    <name evidence="1" type="ORF">LCGC14_2543590</name>
</gene>
<proteinExistence type="predicted"/>
<dbReference type="EMBL" id="LAZR01041561">
    <property type="protein sequence ID" value="KKL11657.1"/>
    <property type="molecule type" value="Genomic_DNA"/>
</dbReference>
<evidence type="ECO:0000313" key="1">
    <source>
        <dbReference type="EMBL" id="KKL11657.1"/>
    </source>
</evidence>
<organism evidence="1">
    <name type="scientific">marine sediment metagenome</name>
    <dbReference type="NCBI Taxonomy" id="412755"/>
    <lineage>
        <taxon>unclassified sequences</taxon>
        <taxon>metagenomes</taxon>
        <taxon>ecological metagenomes</taxon>
    </lineage>
</organism>
<accession>A0A0F9BCS5</accession>
<dbReference type="AlphaFoldDB" id="A0A0F9BCS5"/>
<sequence length="79" mass="8990">MRKAIVLGIARVLQVNVNSLVTRRFRHKDGFSDGTDYLEIIENGECVLHLIGGTVRKVGSLYSLKNCLDFVKKNKWIEL</sequence>
<reference evidence="1" key="1">
    <citation type="journal article" date="2015" name="Nature">
        <title>Complex archaea that bridge the gap between prokaryotes and eukaryotes.</title>
        <authorList>
            <person name="Spang A."/>
            <person name="Saw J.H."/>
            <person name="Jorgensen S.L."/>
            <person name="Zaremba-Niedzwiedzka K."/>
            <person name="Martijn J."/>
            <person name="Lind A.E."/>
            <person name="van Eijk R."/>
            <person name="Schleper C."/>
            <person name="Guy L."/>
            <person name="Ettema T.J."/>
        </authorList>
    </citation>
    <scope>NUCLEOTIDE SEQUENCE</scope>
</reference>
<name>A0A0F9BCS5_9ZZZZ</name>
<comment type="caution">
    <text evidence="1">The sequence shown here is derived from an EMBL/GenBank/DDBJ whole genome shotgun (WGS) entry which is preliminary data.</text>
</comment>
<protein>
    <submittedName>
        <fullName evidence="1">Uncharacterized protein</fullName>
    </submittedName>
</protein>